<keyword evidence="2" id="KW-1185">Reference proteome</keyword>
<reference evidence="2" key="1">
    <citation type="journal article" date="2016" name="Nature">
        <title>The genome of the seagrass Zostera marina reveals angiosperm adaptation to the sea.</title>
        <authorList>
            <person name="Olsen J.L."/>
            <person name="Rouze P."/>
            <person name="Verhelst B."/>
            <person name="Lin Y.-C."/>
            <person name="Bayer T."/>
            <person name="Collen J."/>
            <person name="Dattolo E."/>
            <person name="De Paoli E."/>
            <person name="Dittami S."/>
            <person name="Maumus F."/>
            <person name="Michel G."/>
            <person name="Kersting A."/>
            <person name="Lauritano C."/>
            <person name="Lohaus R."/>
            <person name="Toepel M."/>
            <person name="Tonon T."/>
            <person name="Vanneste K."/>
            <person name="Amirebrahimi M."/>
            <person name="Brakel J."/>
            <person name="Bostroem C."/>
            <person name="Chovatia M."/>
            <person name="Grimwood J."/>
            <person name="Jenkins J.W."/>
            <person name="Jueterbock A."/>
            <person name="Mraz A."/>
            <person name="Stam W.T."/>
            <person name="Tice H."/>
            <person name="Bornberg-Bauer E."/>
            <person name="Green P.J."/>
            <person name="Pearson G.A."/>
            <person name="Procaccini G."/>
            <person name="Duarte C.M."/>
            <person name="Schmutz J."/>
            <person name="Reusch T.B.H."/>
            <person name="Van de Peer Y."/>
        </authorList>
    </citation>
    <scope>NUCLEOTIDE SEQUENCE [LARGE SCALE GENOMIC DNA]</scope>
    <source>
        <strain evidence="2">cv. Finnish</strain>
    </source>
</reference>
<dbReference type="PANTHER" id="PTHR34835:SF81">
    <property type="entry name" value="OS06G0475900 PROTEIN"/>
    <property type="match status" value="1"/>
</dbReference>
<dbReference type="AlphaFoldDB" id="A0A0K9PFZ0"/>
<sequence>MVVISSMVSISESDNETDVASSHQMECDEVNSSQIMQGSLCPNFSIERNDTLRHASSNIFQISPNIFSNSSSHMITNPELSNRKRGAPSSEGGIPKIKKQRTNKMGIDHALLSQEMFPDNYVRGAKNSHFLVQHRCCYSGFYNTFSSVAGILASGFYELVGKIGFDHFLHKSNVVVNSYHLDDLVGRYIGNYQFQVKDKVLKITEEDVGRIIGLPYDGHQIYVGRDDDTFHATIFWKKYFRVKQVTSTIVKEVFIRTVTAGPKDVHYDMDCFKLWLCLLFSTFLLPSSKMTMPLKLFHYIENPEEFNTLNWSKLILEQLFRNMDSASHSVRRRERVGDRVGEYIHGCVTILNVFLWERTTLFPPSSTSNVVIFQRYDGCTKRRNQTINSLTDAEVSYRPISCSHDGQSDEVKVKTLFQPTLMQFLQLKRSENLYRNAKKSEDHFTIRRSVNEGNRLMPGSRSNDPIDNDMFVDLLTPSPTKHVTLDLRTSTPGMHRTPNEFHSLPPNFESTITLRSPVMIDGIDMNEETLTGALGKLQIFSGEIEQDVVVSPHFNEEVSTKEIVDFLNSQCNEDAPSRQVISPPSFDVLGDYRSEGIEQPEHTSAYNSPTKMMTSESGNPATPYIYSRTNLIVMVEEGQSMFAKLRDDCRYQKITIRTQEGVTIGQLHLKNEGRTAKFYG</sequence>
<comment type="caution">
    <text evidence="1">The sequence shown here is derived from an EMBL/GenBank/DDBJ whole genome shotgun (WGS) entry which is preliminary data.</text>
</comment>
<evidence type="ECO:0000313" key="1">
    <source>
        <dbReference type="EMBL" id="KMZ67881.1"/>
    </source>
</evidence>
<protein>
    <recommendedName>
        <fullName evidence="3">Aminotransferase-like plant mobile domain-containing protein</fullName>
    </recommendedName>
</protein>
<dbReference type="OrthoDB" id="723791at2759"/>
<dbReference type="EMBL" id="LFYR01000876">
    <property type="protein sequence ID" value="KMZ67881.1"/>
    <property type="molecule type" value="Genomic_DNA"/>
</dbReference>
<evidence type="ECO:0008006" key="3">
    <source>
        <dbReference type="Google" id="ProtNLM"/>
    </source>
</evidence>
<evidence type="ECO:0000313" key="2">
    <source>
        <dbReference type="Proteomes" id="UP000036987"/>
    </source>
</evidence>
<gene>
    <name evidence="1" type="ORF">ZOSMA_253G00010</name>
</gene>
<accession>A0A0K9PFZ0</accession>
<organism evidence="1 2">
    <name type="scientific">Zostera marina</name>
    <name type="common">Eelgrass</name>
    <dbReference type="NCBI Taxonomy" id="29655"/>
    <lineage>
        <taxon>Eukaryota</taxon>
        <taxon>Viridiplantae</taxon>
        <taxon>Streptophyta</taxon>
        <taxon>Embryophyta</taxon>
        <taxon>Tracheophyta</taxon>
        <taxon>Spermatophyta</taxon>
        <taxon>Magnoliopsida</taxon>
        <taxon>Liliopsida</taxon>
        <taxon>Zosteraceae</taxon>
        <taxon>Zostera</taxon>
    </lineage>
</organism>
<proteinExistence type="predicted"/>
<dbReference type="Proteomes" id="UP000036987">
    <property type="component" value="Unassembled WGS sequence"/>
</dbReference>
<name>A0A0K9PFZ0_ZOSMR</name>
<dbReference type="PANTHER" id="PTHR34835">
    <property type="entry name" value="OS07G0283600 PROTEIN-RELATED"/>
    <property type="match status" value="1"/>
</dbReference>